<dbReference type="Proteomes" id="UP000781710">
    <property type="component" value="Unassembled WGS sequence"/>
</dbReference>
<evidence type="ECO:0008006" key="4">
    <source>
        <dbReference type="Google" id="ProtNLM"/>
    </source>
</evidence>
<proteinExistence type="predicted"/>
<organism evidence="2 3">
    <name type="scientific">Pseudoxanthomonas japonensis</name>
    <dbReference type="NCBI Taxonomy" id="69284"/>
    <lineage>
        <taxon>Bacteria</taxon>
        <taxon>Pseudomonadati</taxon>
        <taxon>Pseudomonadota</taxon>
        <taxon>Gammaproteobacteria</taxon>
        <taxon>Lysobacterales</taxon>
        <taxon>Lysobacteraceae</taxon>
        <taxon>Pseudoxanthomonas</taxon>
    </lineage>
</organism>
<keyword evidence="3" id="KW-1185">Reference proteome</keyword>
<feature type="chain" id="PRO_5045945945" description="DUF2846 domain-containing protein" evidence="1">
    <location>
        <begin position="23"/>
        <end position="190"/>
    </location>
</feature>
<evidence type="ECO:0000313" key="3">
    <source>
        <dbReference type="Proteomes" id="UP000781710"/>
    </source>
</evidence>
<keyword evidence="1" id="KW-0732">Signal</keyword>
<accession>A0ABQ6ZCT8</accession>
<sequence>MKLLRATALAVLLATMSMPALAGKMAKSNEPLTLEPDKAAVVFLRPGKFVGAAVAVPLYDVTGDDTRFIGILDAGSKVAYHVPAGEHVFMTTVFGGDGGVRFYKANVEAGKTYYFRAHIIDGIWGLSPVHQEAFAGKEFAGWDKGTQLTINSPKSLEWGQANLESATQRHRNLEPQVIADSASLRAEDGR</sequence>
<reference evidence="2 3" key="1">
    <citation type="submission" date="2017-10" db="EMBL/GenBank/DDBJ databases">
        <title>Whole genome sequencing of members of genus Pseudoxanthomonas.</title>
        <authorList>
            <person name="Kumar S."/>
            <person name="Bansal K."/>
            <person name="Kaur A."/>
            <person name="Patil P."/>
            <person name="Sharma S."/>
            <person name="Patil P.B."/>
        </authorList>
    </citation>
    <scope>NUCLEOTIDE SEQUENCE [LARGE SCALE GENOMIC DNA]</scope>
    <source>
        <strain evidence="2 3">DSM 17109</strain>
    </source>
</reference>
<feature type="signal peptide" evidence="1">
    <location>
        <begin position="1"/>
        <end position="22"/>
    </location>
</feature>
<comment type="caution">
    <text evidence="2">The sequence shown here is derived from an EMBL/GenBank/DDBJ whole genome shotgun (WGS) entry which is preliminary data.</text>
</comment>
<evidence type="ECO:0000256" key="1">
    <source>
        <dbReference type="SAM" id="SignalP"/>
    </source>
</evidence>
<gene>
    <name evidence="2" type="ORF">CSC78_17835</name>
</gene>
<dbReference type="RefSeq" id="WP_162339210.1">
    <property type="nucleotide sequence ID" value="NZ_JBHSRQ010000013.1"/>
</dbReference>
<dbReference type="EMBL" id="PDWW01000036">
    <property type="protein sequence ID" value="KAF1721663.1"/>
    <property type="molecule type" value="Genomic_DNA"/>
</dbReference>
<evidence type="ECO:0000313" key="2">
    <source>
        <dbReference type="EMBL" id="KAF1721663.1"/>
    </source>
</evidence>
<protein>
    <recommendedName>
        <fullName evidence="4">DUF2846 domain-containing protein</fullName>
    </recommendedName>
</protein>
<name>A0ABQ6ZCT8_9GAMM</name>